<dbReference type="PANTHER" id="PTHR24198">
    <property type="entry name" value="ANKYRIN REPEAT AND PROTEIN KINASE DOMAIN-CONTAINING PROTEIN"/>
    <property type="match status" value="1"/>
</dbReference>
<reference evidence="3 4" key="1">
    <citation type="submission" date="2024-07" db="EMBL/GenBank/DDBJ databases">
        <title>Section-level genome sequencing and comparative genomics of Aspergillus sections Usti and Cavernicolus.</title>
        <authorList>
            <consortium name="Lawrence Berkeley National Laboratory"/>
            <person name="Nybo J.L."/>
            <person name="Vesth T.C."/>
            <person name="Theobald S."/>
            <person name="Frisvad J.C."/>
            <person name="Larsen T.O."/>
            <person name="Kjaerboelling I."/>
            <person name="Rothschild-Mancinelli K."/>
            <person name="Lyhne E.K."/>
            <person name="Kogle M.E."/>
            <person name="Barry K."/>
            <person name="Clum A."/>
            <person name="Na H."/>
            <person name="Ledsgaard L."/>
            <person name="Lin J."/>
            <person name="Lipzen A."/>
            <person name="Kuo A."/>
            <person name="Riley R."/>
            <person name="Mondo S."/>
            <person name="Labutti K."/>
            <person name="Haridas S."/>
            <person name="Pangalinan J."/>
            <person name="Salamov A.A."/>
            <person name="Simmons B.A."/>
            <person name="Magnuson J.K."/>
            <person name="Chen J."/>
            <person name="Drula E."/>
            <person name="Henrissat B."/>
            <person name="Wiebenga A."/>
            <person name="Lubbers R.J."/>
            <person name="Gomes A.C."/>
            <person name="Makela M.R."/>
            <person name="Stajich J."/>
            <person name="Grigoriev I.V."/>
            <person name="Mortensen U.H."/>
            <person name="De Vries R.P."/>
            <person name="Baker S.E."/>
            <person name="Andersen M.R."/>
        </authorList>
    </citation>
    <scope>NUCLEOTIDE SEQUENCE [LARGE SCALE GENOMIC DNA]</scope>
    <source>
        <strain evidence="3 4">CBS 123904</strain>
    </source>
</reference>
<accession>A0ABR4ISH0</accession>
<gene>
    <name evidence="3" type="ORF">BJY01DRAFT_254504</name>
</gene>
<dbReference type="InterPro" id="IPR002110">
    <property type="entry name" value="Ankyrin_rpt"/>
</dbReference>
<comment type="caution">
    <text evidence="3">The sequence shown here is derived from an EMBL/GenBank/DDBJ whole genome shotgun (WGS) entry which is preliminary data.</text>
</comment>
<dbReference type="PANTHER" id="PTHR24198:SF165">
    <property type="entry name" value="ANKYRIN REPEAT-CONTAINING PROTEIN-RELATED"/>
    <property type="match status" value="1"/>
</dbReference>
<evidence type="ECO:0000256" key="1">
    <source>
        <dbReference type="ARBA" id="ARBA00022737"/>
    </source>
</evidence>
<evidence type="ECO:0000256" key="2">
    <source>
        <dbReference type="ARBA" id="ARBA00023043"/>
    </source>
</evidence>
<evidence type="ECO:0000313" key="3">
    <source>
        <dbReference type="EMBL" id="KAL2830723.1"/>
    </source>
</evidence>
<dbReference type="Proteomes" id="UP001610446">
    <property type="component" value="Unassembled WGS sequence"/>
</dbReference>
<sequence length="233" mass="25992">MRVGEGRKSSRTLISHLAEFGDAILLRKLLKTGQYRQIQHDKSRVYKAQLSPLHYASTEAVVELLKEFAQEIGLFVGLAEDDAATKPSIFVSDESSKTIFSQQIIEYWPRFIGQSCLAYAAERGFEQVAKFAIQHVSHTINKADSQGRTPFCLATQGRINHPSRLVILKLLLGARASPDTPDVHGSSPLHLSVSTAFNEEIIQFLASINKVNLEYRDNQGLTTLPKTVDKNRN</sequence>
<keyword evidence="1" id="KW-0677">Repeat</keyword>
<name>A0ABR4ISH0_9EURO</name>
<dbReference type="SMART" id="SM00248">
    <property type="entry name" value="ANK"/>
    <property type="match status" value="4"/>
</dbReference>
<proteinExistence type="predicted"/>
<dbReference type="Gene3D" id="1.25.40.20">
    <property type="entry name" value="Ankyrin repeat-containing domain"/>
    <property type="match status" value="1"/>
</dbReference>
<organism evidence="3 4">
    <name type="scientific">Aspergillus pseudoustus</name>
    <dbReference type="NCBI Taxonomy" id="1810923"/>
    <lineage>
        <taxon>Eukaryota</taxon>
        <taxon>Fungi</taxon>
        <taxon>Dikarya</taxon>
        <taxon>Ascomycota</taxon>
        <taxon>Pezizomycotina</taxon>
        <taxon>Eurotiomycetes</taxon>
        <taxon>Eurotiomycetidae</taxon>
        <taxon>Eurotiales</taxon>
        <taxon>Aspergillaceae</taxon>
        <taxon>Aspergillus</taxon>
        <taxon>Aspergillus subgen. Nidulantes</taxon>
    </lineage>
</organism>
<keyword evidence="2" id="KW-0040">ANK repeat</keyword>
<dbReference type="SUPFAM" id="SSF48403">
    <property type="entry name" value="Ankyrin repeat"/>
    <property type="match status" value="1"/>
</dbReference>
<dbReference type="InterPro" id="IPR036770">
    <property type="entry name" value="Ankyrin_rpt-contain_sf"/>
</dbReference>
<keyword evidence="4" id="KW-1185">Reference proteome</keyword>
<evidence type="ECO:0000313" key="4">
    <source>
        <dbReference type="Proteomes" id="UP001610446"/>
    </source>
</evidence>
<dbReference type="EMBL" id="JBFXLU010000297">
    <property type="protein sequence ID" value="KAL2830723.1"/>
    <property type="molecule type" value="Genomic_DNA"/>
</dbReference>
<protein>
    <submittedName>
        <fullName evidence="3">Ankyrin repeat-containing domain protein</fullName>
    </submittedName>
</protein>